<dbReference type="Gene3D" id="3.40.50.1820">
    <property type="entry name" value="alpha/beta hydrolase"/>
    <property type="match status" value="1"/>
</dbReference>
<dbReference type="InterPro" id="IPR029058">
    <property type="entry name" value="AB_hydrolase_fold"/>
</dbReference>
<keyword evidence="3" id="KW-1185">Reference proteome</keyword>
<organism evidence="2 3">
    <name type="scientific">Schizopora paradoxa</name>
    <dbReference type="NCBI Taxonomy" id="27342"/>
    <lineage>
        <taxon>Eukaryota</taxon>
        <taxon>Fungi</taxon>
        <taxon>Dikarya</taxon>
        <taxon>Basidiomycota</taxon>
        <taxon>Agaricomycotina</taxon>
        <taxon>Agaricomycetes</taxon>
        <taxon>Hymenochaetales</taxon>
        <taxon>Schizoporaceae</taxon>
        <taxon>Schizopora</taxon>
    </lineage>
</organism>
<dbReference type="EMBL" id="KQ086083">
    <property type="protein sequence ID" value="KLO08642.1"/>
    <property type="molecule type" value="Genomic_DNA"/>
</dbReference>
<evidence type="ECO:0000313" key="2">
    <source>
        <dbReference type="EMBL" id="KLO08642.1"/>
    </source>
</evidence>
<dbReference type="InParanoid" id="A0A0H2RB69"/>
<dbReference type="OrthoDB" id="408373at2759"/>
<dbReference type="Proteomes" id="UP000053477">
    <property type="component" value="Unassembled WGS sequence"/>
</dbReference>
<reference evidence="2 3" key="1">
    <citation type="submission" date="2015-04" db="EMBL/GenBank/DDBJ databases">
        <title>Complete genome sequence of Schizopora paradoxa KUC8140, a cosmopolitan wood degrader in East Asia.</title>
        <authorList>
            <consortium name="DOE Joint Genome Institute"/>
            <person name="Min B."/>
            <person name="Park H."/>
            <person name="Jang Y."/>
            <person name="Kim J.-J."/>
            <person name="Kim K.H."/>
            <person name="Pangilinan J."/>
            <person name="Lipzen A."/>
            <person name="Riley R."/>
            <person name="Grigoriev I.V."/>
            <person name="Spatafora J.W."/>
            <person name="Choi I.-G."/>
        </authorList>
    </citation>
    <scope>NUCLEOTIDE SEQUENCE [LARGE SCALE GENOMIC DNA]</scope>
    <source>
        <strain evidence="2 3">KUC8140</strain>
    </source>
</reference>
<accession>A0A0H2RB69</accession>
<evidence type="ECO:0000259" key="1">
    <source>
        <dbReference type="Pfam" id="PF12697"/>
    </source>
</evidence>
<keyword evidence="2" id="KW-0378">Hydrolase</keyword>
<evidence type="ECO:0000313" key="3">
    <source>
        <dbReference type="Proteomes" id="UP000053477"/>
    </source>
</evidence>
<dbReference type="PRINTS" id="PR00111">
    <property type="entry name" value="ABHYDROLASE"/>
</dbReference>
<dbReference type="InterPro" id="IPR000073">
    <property type="entry name" value="AB_hydrolase_1"/>
</dbReference>
<sequence>MAVKGATFLSFLLVASTSALLAIRFLASFPLPPEPLAIHPSLASLPQDSRSWKIYPEDFFEGGQYASFPFGKVRYWLMGPKNGEKVVLVHGFSVPSIIWRDVAPQLASKGFRVLVYDLYGRGYSDAPWLPYDASLYTTQLALLMQHVKWDQAHIAGLSMGGGVAAAFAANFPHLVSNKVGLIASAGLMEASDFSRTSKVMSSRVIQLIASSTPVRMYMQRLGSSDPPSNPLQEIVQIQSAHLPGYNHALASSLRNGPLRGLSTSYEALSELKKDVMLIWGTADRTVPYKYASKIQELVPNSTLLTIEDGGHDLTISHPSLVSDALIKFFRTPSARSR</sequence>
<gene>
    <name evidence="2" type="ORF">SCHPADRAFT_908488</name>
</gene>
<name>A0A0H2RB69_9AGAM</name>
<protein>
    <submittedName>
        <fullName evidence="2">Alpha/beta-hydrolase</fullName>
    </submittedName>
</protein>
<proteinExistence type="predicted"/>
<dbReference type="AlphaFoldDB" id="A0A0H2RB69"/>
<dbReference type="GO" id="GO:0016787">
    <property type="term" value="F:hydrolase activity"/>
    <property type="evidence" value="ECO:0007669"/>
    <property type="project" value="UniProtKB-KW"/>
</dbReference>
<feature type="domain" description="AB hydrolase-1" evidence="1">
    <location>
        <begin position="86"/>
        <end position="323"/>
    </location>
</feature>
<dbReference type="PANTHER" id="PTHR46438">
    <property type="entry name" value="ALPHA/BETA-HYDROLASES SUPERFAMILY PROTEIN"/>
    <property type="match status" value="1"/>
</dbReference>
<dbReference type="InterPro" id="IPR000639">
    <property type="entry name" value="Epox_hydrolase-like"/>
</dbReference>
<dbReference type="STRING" id="27342.A0A0H2RB69"/>
<dbReference type="SUPFAM" id="SSF53474">
    <property type="entry name" value="alpha/beta-Hydrolases"/>
    <property type="match status" value="1"/>
</dbReference>
<dbReference type="PRINTS" id="PR00412">
    <property type="entry name" value="EPOXHYDRLASE"/>
</dbReference>
<dbReference type="Pfam" id="PF12697">
    <property type="entry name" value="Abhydrolase_6"/>
    <property type="match status" value="1"/>
</dbReference>